<proteinExistence type="inferred from homology"/>
<sequence length="458" mass="49891">MPSIDVSAPVSLKRRAIWAGAWNVLSLVLSQVLRLGGNLIIARLLVPEMFGVMVIATTVSVLLHLLSDVGLRQNIIQSRRGDDPLFLNTAWTVQIIRGFVLFSLTLLLALGSWLAQLANLWPAGSTYAAPELPLVLAITGISAIIFGFQSTKIDVAVRTFQQKRVVLIDLTSQVVGLVVMLLIGYFTRSIWSLVIASVLASLASTVLGHVALQGPRNRLQWDRSALTELVNFGRWILVSSVVGVLAMYGDRIWFGASMTAAQLGVYSIAVLILGSIQTGLMKLFGAVALPAFSEAAREGDSERLKALYMRFKLLVDLVSLFACGVLLTASPMLIGWMYDERYADAGTILAILSLSFLVLRYTLAHQVWLAMGLTKYQAIDNIIRLVSLWGLLPLLLAIGGVNYAIWGVALHTFPTLVLIVYVNRKLGIFDLKRELAVLPVVAVGALCGALATSFFNWL</sequence>
<dbReference type="RefSeq" id="WP_038610501.1">
    <property type="nucleotide sequence ID" value="NZ_CP009048.1"/>
</dbReference>
<evidence type="ECO:0000256" key="7">
    <source>
        <dbReference type="SAM" id="Phobius"/>
    </source>
</evidence>
<evidence type="ECO:0000256" key="5">
    <source>
        <dbReference type="ARBA" id="ARBA00022989"/>
    </source>
</evidence>
<dbReference type="KEGG" id="palk:PSAKL28_23630"/>
<gene>
    <name evidence="8" type="ORF">PSAKL28_23630</name>
</gene>
<evidence type="ECO:0000256" key="4">
    <source>
        <dbReference type="ARBA" id="ARBA00022692"/>
    </source>
</evidence>
<dbReference type="EMBL" id="CP009048">
    <property type="protein sequence ID" value="AIL61574.1"/>
    <property type="molecule type" value="Genomic_DNA"/>
</dbReference>
<feature type="transmembrane region" description="Helical" evidence="7">
    <location>
        <begin position="190"/>
        <end position="212"/>
    </location>
</feature>
<protein>
    <submittedName>
        <fullName evidence="8">Polysaccharide biosynthesis protein</fullName>
    </submittedName>
</protein>
<dbReference type="OrthoDB" id="8538786at2"/>
<evidence type="ECO:0000313" key="9">
    <source>
        <dbReference type="Proteomes" id="UP000028931"/>
    </source>
</evidence>
<reference evidence="8 9" key="1">
    <citation type="submission" date="2014-07" db="EMBL/GenBank/DDBJ databases">
        <authorList>
            <person name="Lee K."/>
            <person name="Lim J.Y."/>
            <person name="Hwang I."/>
        </authorList>
    </citation>
    <scope>NUCLEOTIDE SEQUENCE [LARGE SCALE GENOMIC DNA]</scope>
    <source>
        <strain evidence="8 9">KL28</strain>
    </source>
</reference>
<evidence type="ECO:0000256" key="2">
    <source>
        <dbReference type="ARBA" id="ARBA00007430"/>
    </source>
</evidence>
<dbReference type="PANTHER" id="PTHR30250:SF10">
    <property type="entry name" value="LIPOPOLYSACCHARIDE BIOSYNTHESIS PROTEIN WZXC"/>
    <property type="match status" value="1"/>
</dbReference>
<feature type="transmembrane region" description="Helical" evidence="7">
    <location>
        <begin position="50"/>
        <end position="71"/>
    </location>
</feature>
<evidence type="ECO:0000256" key="3">
    <source>
        <dbReference type="ARBA" id="ARBA00022475"/>
    </source>
</evidence>
<dbReference type="HOGENOM" id="CLU_026911_3_2_6"/>
<feature type="transmembrane region" description="Helical" evidence="7">
    <location>
        <begin position="382"/>
        <end position="398"/>
    </location>
</feature>
<feature type="transmembrane region" description="Helical" evidence="7">
    <location>
        <begin position="134"/>
        <end position="153"/>
    </location>
</feature>
<dbReference type="eggNOG" id="COG2244">
    <property type="taxonomic scope" value="Bacteria"/>
</dbReference>
<evidence type="ECO:0000256" key="1">
    <source>
        <dbReference type="ARBA" id="ARBA00004651"/>
    </source>
</evidence>
<keyword evidence="5 7" id="KW-1133">Transmembrane helix</keyword>
<dbReference type="GO" id="GO:0005886">
    <property type="term" value="C:plasma membrane"/>
    <property type="evidence" value="ECO:0007669"/>
    <property type="project" value="UniProtKB-SubCell"/>
</dbReference>
<evidence type="ECO:0000313" key="8">
    <source>
        <dbReference type="EMBL" id="AIL61574.1"/>
    </source>
</evidence>
<feature type="transmembrane region" description="Helical" evidence="7">
    <location>
        <begin position="313"/>
        <end position="336"/>
    </location>
</feature>
<keyword evidence="3" id="KW-1003">Cell membrane</keyword>
<feature type="transmembrane region" description="Helical" evidence="7">
    <location>
        <begin position="342"/>
        <end position="361"/>
    </location>
</feature>
<feature type="transmembrane region" description="Helical" evidence="7">
    <location>
        <begin position="232"/>
        <end position="248"/>
    </location>
</feature>
<accession>A0A077FCK7</accession>
<name>A0A077FCK7_9PSED</name>
<feature type="transmembrane region" description="Helical" evidence="7">
    <location>
        <begin position="91"/>
        <end position="114"/>
    </location>
</feature>
<keyword evidence="6 7" id="KW-0472">Membrane</keyword>
<feature type="transmembrane region" description="Helical" evidence="7">
    <location>
        <begin position="165"/>
        <end position="184"/>
    </location>
</feature>
<keyword evidence="4 7" id="KW-0812">Transmembrane</keyword>
<dbReference type="Proteomes" id="UP000028931">
    <property type="component" value="Chromosome"/>
</dbReference>
<evidence type="ECO:0000256" key="6">
    <source>
        <dbReference type="ARBA" id="ARBA00023136"/>
    </source>
</evidence>
<dbReference type="InterPro" id="IPR050833">
    <property type="entry name" value="Poly_Biosynth_Transport"/>
</dbReference>
<dbReference type="PANTHER" id="PTHR30250">
    <property type="entry name" value="PST FAMILY PREDICTED COLANIC ACID TRANSPORTER"/>
    <property type="match status" value="1"/>
</dbReference>
<dbReference type="Pfam" id="PF13440">
    <property type="entry name" value="Polysacc_synt_3"/>
    <property type="match status" value="1"/>
</dbReference>
<comment type="subcellular location">
    <subcellularLocation>
        <location evidence="1">Cell membrane</location>
        <topology evidence="1">Multi-pass membrane protein</topology>
    </subcellularLocation>
</comment>
<organism evidence="8 9">
    <name type="scientific">Pseudomonas alkylphenolica</name>
    <dbReference type="NCBI Taxonomy" id="237609"/>
    <lineage>
        <taxon>Bacteria</taxon>
        <taxon>Pseudomonadati</taxon>
        <taxon>Pseudomonadota</taxon>
        <taxon>Gammaproteobacteria</taxon>
        <taxon>Pseudomonadales</taxon>
        <taxon>Pseudomonadaceae</taxon>
        <taxon>Pseudomonas</taxon>
    </lineage>
</organism>
<feature type="transmembrane region" description="Helical" evidence="7">
    <location>
        <begin position="435"/>
        <end position="455"/>
    </location>
</feature>
<comment type="similarity">
    <text evidence="2">Belongs to the polysaccharide synthase family.</text>
</comment>
<dbReference type="AlphaFoldDB" id="A0A077FCK7"/>